<evidence type="ECO:0000313" key="3">
    <source>
        <dbReference type="Proteomes" id="UP000050514"/>
    </source>
</evidence>
<evidence type="ECO:0000313" key="2">
    <source>
        <dbReference type="EMBL" id="KPL74560.1"/>
    </source>
</evidence>
<keyword evidence="3" id="KW-1185">Reference proteome</keyword>
<proteinExistence type="predicted"/>
<dbReference type="EMBL" id="LGHJ01000017">
    <property type="protein sequence ID" value="KPL74560.1"/>
    <property type="molecule type" value="Genomic_DNA"/>
</dbReference>
<dbReference type="InterPro" id="IPR046053">
    <property type="entry name" value="DUF6011"/>
</dbReference>
<feature type="region of interest" description="Disordered" evidence="1">
    <location>
        <begin position="24"/>
        <end position="56"/>
    </location>
</feature>
<dbReference type="RefSeq" id="WP_061918880.1">
    <property type="nucleotide sequence ID" value="NZ_DF967971.1"/>
</dbReference>
<reference evidence="2 3" key="1">
    <citation type="submission" date="2015-07" db="EMBL/GenBank/DDBJ databases">
        <title>Draft genome of Bellilinea caldifistulae DSM 17877.</title>
        <authorList>
            <person name="Hemp J."/>
            <person name="Ward L.M."/>
            <person name="Pace L.A."/>
            <person name="Fischer W.W."/>
        </authorList>
    </citation>
    <scope>NUCLEOTIDE SEQUENCE [LARGE SCALE GENOMIC DNA]</scope>
    <source>
        <strain evidence="2 3">GOMI-1</strain>
    </source>
</reference>
<evidence type="ECO:0000256" key="1">
    <source>
        <dbReference type="SAM" id="MobiDB-lite"/>
    </source>
</evidence>
<name>A0A0P6XI00_9CHLR</name>
<dbReference type="Proteomes" id="UP000050514">
    <property type="component" value="Unassembled WGS sequence"/>
</dbReference>
<accession>A0A0P6XI00</accession>
<dbReference type="AlphaFoldDB" id="A0A0P6XI00"/>
<gene>
    <name evidence="2" type="ORF">AC812_12250</name>
</gene>
<protein>
    <submittedName>
        <fullName evidence="2">Uncharacterized protein</fullName>
    </submittedName>
</protein>
<sequence>MSKPRCKRCGKPLTDPVSIAAGLGPQCRGAAQKSRSRRVRQTERHGRGGGSAINSGNNGLSVGMITPIWRVYDIPDGNIEAVLVMHRERYGKPQMVLLAQDVSKEIYTRAKQLAVIVIKNRKVLPGQVWVV</sequence>
<dbReference type="Pfam" id="PF19474">
    <property type="entry name" value="DUF6011"/>
    <property type="match status" value="1"/>
</dbReference>
<dbReference type="OrthoDB" id="2066168at2"/>
<dbReference type="STRING" id="360411.AC812_12250"/>
<comment type="caution">
    <text evidence="2">The sequence shown here is derived from an EMBL/GenBank/DDBJ whole genome shotgun (WGS) entry which is preliminary data.</text>
</comment>
<organism evidence="2 3">
    <name type="scientific">Bellilinea caldifistulae</name>
    <dbReference type="NCBI Taxonomy" id="360411"/>
    <lineage>
        <taxon>Bacteria</taxon>
        <taxon>Bacillati</taxon>
        <taxon>Chloroflexota</taxon>
        <taxon>Anaerolineae</taxon>
        <taxon>Anaerolineales</taxon>
        <taxon>Anaerolineaceae</taxon>
        <taxon>Bellilinea</taxon>
    </lineage>
</organism>